<feature type="transmembrane region" description="Helical" evidence="1">
    <location>
        <begin position="100"/>
        <end position="125"/>
    </location>
</feature>
<protein>
    <submittedName>
        <fullName evidence="2">Putative membrane protein</fullName>
    </submittedName>
</protein>
<feature type="transmembrane region" description="Helical" evidence="1">
    <location>
        <begin position="31"/>
        <end position="54"/>
    </location>
</feature>
<evidence type="ECO:0000313" key="2">
    <source>
        <dbReference type="EMBL" id="CDM68181.1"/>
    </source>
</evidence>
<dbReference type="RefSeq" id="WP_044037073.1">
    <property type="nucleotide sequence ID" value="NZ_HG917868.1"/>
</dbReference>
<feature type="transmembrane region" description="Helical" evidence="1">
    <location>
        <begin position="7"/>
        <end position="25"/>
    </location>
</feature>
<sequence>MKRNRITYLMCIIVVIILGLASRTYEDILPVFIGKYIGDVLWAFMIYLIIVFLFKRISVIKVSLISLLICYGVEFLQLYQSEWINNIRDTVIGSLILGHGFLYTDLICYIVGIVLAVIFEMLFLASREC</sequence>
<evidence type="ECO:0000313" key="3">
    <source>
        <dbReference type="Proteomes" id="UP000019426"/>
    </source>
</evidence>
<gene>
    <name evidence="2" type="ORF">CM240_1017</name>
</gene>
<dbReference type="eggNOG" id="COG2205">
    <property type="taxonomic scope" value="Bacteria"/>
</dbReference>
<dbReference type="EMBL" id="HG917868">
    <property type="protein sequence ID" value="CDM68181.1"/>
    <property type="molecule type" value="Genomic_DNA"/>
</dbReference>
<keyword evidence="1" id="KW-0812">Transmembrane</keyword>
<evidence type="ECO:0000256" key="1">
    <source>
        <dbReference type="SAM" id="Phobius"/>
    </source>
</evidence>
<dbReference type="OrthoDB" id="5360192at2"/>
<dbReference type="PATRIC" id="fig|1216932.3.peg.1005"/>
<feature type="transmembrane region" description="Helical" evidence="1">
    <location>
        <begin position="61"/>
        <end position="80"/>
    </location>
</feature>
<keyword evidence="3" id="KW-1185">Reference proteome</keyword>
<dbReference type="HOGENOM" id="CLU_133181_2_1_9"/>
<dbReference type="KEGG" id="clt:CM240_1017"/>
<keyword evidence="1" id="KW-1133">Transmembrane helix</keyword>
<proteinExistence type="predicted"/>
<dbReference type="AlphaFoldDB" id="W6RU85"/>
<reference evidence="2 3" key="1">
    <citation type="submission" date="2013-11" db="EMBL/GenBank/DDBJ databases">
        <title>Complete genome sequence of Clostridum sp. M2/40.</title>
        <authorList>
            <person name="Wibberg D."/>
            <person name="Puehler A."/>
            <person name="Schlueter A."/>
        </authorList>
    </citation>
    <scope>NUCLEOTIDE SEQUENCE [LARGE SCALE GENOMIC DNA]</scope>
    <source>
        <strain evidence="3">M2/40</strain>
    </source>
</reference>
<accession>W6RU85</accession>
<organism evidence="2 3">
    <name type="scientific">Clostridium bornimense</name>
    <dbReference type="NCBI Taxonomy" id="1216932"/>
    <lineage>
        <taxon>Bacteria</taxon>
        <taxon>Bacillati</taxon>
        <taxon>Bacillota</taxon>
        <taxon>Clostridia</taxon>
        <taxon>Eubacteriales</taxon>
        <taxon>Clostridiaceae</taxon>
        <taxon>Clostridium</taxon>
    </lineage>
</organism>
<name>W6RU85_9CLOT</name>
<dbReference type="InterPro" id="IPR021257">
    <property type="entry name" value="DUF2809"/>
</dbReference>
<dbReference type="Proteomes" id="UP000019426">
    <property type="component" value="Chromosome M2/40_rep1"/>
</dbReference>
<dbReference type="Pfam" id="PF10990">
    <property type="entry name" value="DUF2809"/>
    <property type="match status" value="1"/>
</dbReference>
<keyword evidence="1" id="KW-0472">Membrane</keyword>
<dbReference type="STRING" id="1216932.CM240_1017"/>